<evidence type="ECO:0000313" key="1">
    <source>
        <dbReference type="EMBL" id="KAG5299586.1"/>
    </source>
</evidence>
<sequence>MFLNPYASAAARVAKPYSARACMGVWDWMDCAVEMGEPRMQDICSVRSTSVLPLPFVRSIYGILIPSSLSPLRSSLTRRDSGVILSSWRRTPLMSNATTIFFWLL</sequence>
<dbReference type="Proteomes" id="UP000670092">
    <property type="component" value="Unassembled WGS sequence"/>
</dbReference>
<dbReference type="EMBL" id="JAEVHI010000002">
    <property type="protein sequence ID" value="KAG5299586.1"/>
    <property type="molecule type" value="Genomic_DNA"/>
</dbReference>
<proteinExistence type="predicted"/>
<evidence type="ECO:0000313" key="2">
    <source>
        <dbReference type="Proteomes" id="UP000670092"/>
    </source>
</evidence>
<protein>
    <submittedName>
        <fullName evidence="1">Uncharacterized protein</fullName>
    </submittedName>
</protein>
<reference evidence="1 2" key="1">
    <citation type="submission" date="2021-01" db="EMBL/GenBank/DDBJ databases">
        <title>Chromosome-level genome assembly of a human fungal pathogen reveals clustering of transcriptionally co-regulated genes.</title>
        <authorList>
            <person name="Voorhies M."/>
            <person name="Cohen S."/>
            <person name="Shea T.P."/>
            <person name="Petrus S."/>
            <person name="Munoz J.F."/>
            <person name="Poplawski S."/>
            <person name="Goldman W.E."/>
            <person name="Michael T."/>
            <person name="Cuomo C.A."/>
            <person name="Sil A."/>
            <person name="Beyhan S."/>
        </authorList>
    </citation>
    <scope>NUCLEOTIDE SEQUENCE [LARGE SCALE GENOMIC DNA]</scope>
    <source>
        <strain evidence="1 2">G184AR</strain>
    </source>
</reference>
<dbReference type="VEuPathDB" id="FungiDB:I7I52_09953"/>
<comment type="caution">
    <text evidence="1">The sequence shown here is derived from an EMBL/GenBank/DDBJ whole genome shotgun (WGS) entry which is preliminary data.</text>
</comment>
<name>A0A8H7YYL5_AJECA</name>
<organism evidence="1 2">
    <name type="scientific">Ajellomyces capsulatus</name>
    <name type="common">Darling's disease fungus</name>
    <name type="synonym">Histoplasma capsulatum</name>
    <dbReference type="NCBI Taxonomy" id="5037"/>
    <lineage>
        <taxon>Eukaryota</taxon>
        <taxon>Fungi</taxon>
        <taxon>Dikarya</taxon>
        <taxon>Ascomycota</taxon>
        <taxon>Pezizomycotina</taxon>
        <taxon>Eurotiomycetes</taxon>
        <taxon>Eurotiomycetidae</taxon>
        <taxon>Onygenales</taxon>
        <taxon>Ajellomycetaceae</taxon>
        <taxon>Histoplasma</taxon>
    </lineage>
</organism>
<accession>A0A8H7YYL5</accession>
<dbReference type="AlphaFoldDB" id="A0A8H7YYL5"/>
<gene>
    <name evidence="1" type="ORF">I7I52_09953</name>
</gene>